<dbReference type="SUPFAM" id="SSF51905">
    <property type="entry name" value="FAD/NAD(P)-binding domain"/>
    <property type="match status" value="2"/>
</dbReference>
<dbReference type="PRINTS" id="PR00469">
    <property type="entry name" value="PNDRDTASEII"/>
</dbReference>
<keyword evidence="2" id="KW-0560">Oxidoreductase</keyword>
<evidence type="ECO:0000313" key="4">
    <source>
        <dbReference type="EMBL" id="GGB85947.1"/>
    </source>
</evidence>
<evidence type="ECO:0000259" key="3">
    <source>
        <dbReference type="Pfam" id="PF07992"/>
    </source>
</evidence>
<dbReference type="PANTHER" id="PTHR48105">
    <property type="entry name" value="THIOREDOXIN REDUCTASE 1-RELATED-RELATED"/>
    <property type="match status" value="1"/>
</dbReference>
<proteinExistence type="predicted"/>
<reference evidence="5" key="1">
    <citation type="journal article" date="2019" name="Int. J. Syst. Evol. Microbiol.">
        <title>The Global Catalogue of Microorganisms (GCM) 10K type strain sequencing project: providing services to taxonomists for standard genome sequencing and annotation.</title>
        <authorList>
            <consortium name="The Broad Institute Genomics Platform"/>
            <consortium name="The Broad Institute Genome Sequencing Center for Infectious Disease"/>
            <person name="Wu L."/>
            <person name="Ma J."/>
        </authorList>
    </citation>
    <scope>NUCLEOTIDE SEQUENCE [LARGE SCALE GENOMIC DNA]</scope>
    <source>
        <strain evidence="5">CGMCC 1.15461</strain>
    </source>
</reference>
<evidence type="ECO:0000313" key="5">
    <source>
        <dbReference type="Proteomes" id="UP000615760"/>
    </source>
</evidence>
<organism evidence="4 5">
    <name type="scientific">Flavobacterium suaedae</name>
    <dbReference type="NCBI Taxonomy" id="1767027"/>
    <lineage>
        <taxon>Bacteria</taxon>
        <taxon>Pseudomonadati</taxon>
        <taxon>Bacteroidota</taxon>
        <taxon>Flavobacteriia</taxon>
        <taxon>Flavobacteriales</taxon>
        <taxon>Flavobacteriaceae</taxon>
        <taxon>Flavobacterium</taxon>
    </lineage>
</organism>
<name>A0ABQ1K7D4_9FLAO</name>
<gene>
    <name evidence="4" type="ORF">GCM10007424_27510</name>
</gene>
<feature type="domain" description="FAD/NAD(P)-binding" evidence="3">
    <location>
        <begin position="7"/>
        <end position="284"/>
    </location>
</feature>
<protein>
    <submittedName>
        <fullName evidence="4">Thioredoxin reductase</fullName>
    </submittedName>
</protein>
<keyword evidence="1" id="KW-0285">Flavoprotein</keyword>
<dbReference type="Pfam" id="PF07992">
    <property type="entry name" value="Pyr_redox_2"/>
    <property type="match status" value="1"/>
</dbReference>
<dbReference type="InterPro" id="IPR023753">
    <property type="entry name" value="FAD/NAD-binding_dom"/>
</dbReference>
<evidence type="ECO:0000256" key="2">
    <source>
        <dbReference type="ARBA" id="ARBA00023002"/>
    </source>
</evidence>
<dbReference type="InterPro" id="IPR036188">
    <property type="entry name" value="FAD/NAD-bd_sf"/>
</dbReference>
<comment type="caution">
    <text evidence="4">The sequence shown here is derived from an EMBL/GenBank/DDBJ whole genome shotgun (WGS) entry which is preliminary data.</text>
</comment>
<sequence length="300" mass="33136">MKSKHFEVIIIGGSYAGLSAGMALGRASRETLIIDSGKPCNRYTPHSHNFLTQDGETPQKIAQTGKDQVLKYPSITFQQGKVTDVVRNENGFTVITESEDSFTAKKVIFALGIKDILPEIENITECWGKTIIHCPYCHGYEFKGEKTAIIANGEAAYHYASLLKQWTNDLTIFSNGKGNFTDEQLLKLKKHTIPVVEKRIKQVEHVNGALQKIILEDGDIHKYNVAYARPMAEQHNDIPKKLGLLDENGYIAVNEMQKTNIEGIYAAGDCTTPLRTVSTAIASGTKAGAMLNGDLCQEIF</sequence>
<dbReference type="Proteomes" id="UP000615760">
    <property type="component" value="Unassembled WGS sequence"/>
</dbReference>
<evidence type="ECO:0000256" key="1">
    <source>
        <dbReference type="ARBA" id="ARBA00022630"/>
    </source>
</evidence>
<keyword evidence="5" id="KW-1185">Reference proteome</keyword>
<dbReference type="EMBL" id="BMJE01000009">
    <property type="protein sequence ID" value="GGB85947.1"/>
    <property type="molecule type" value="Genomic_DNA"/>
</dbReference>
<accession>A0ABQ1K7D4</accession>
<dbReference type="RefSeq" id="WP_188621899.1">
    <property type="nucleotide sequence ID" value="NZ_BMJE01000009.1"/>
</dbReference>
<dbReference type="Gene3D" id="3.50.50.60">
    <property type="entry name" value="FAD/NAD(P)-binding domain"/>
    <property type="match status" value="2"/>
</dbReference>
<dbReference type="PRINTS" id="PR00368">
    <property type="entry name" value="FADPNR"/>
</dbReference>
<dbReference type="InterPro" id="IPR050097">
    <property type="entry name" value="Ferredoxin-NADP_redctase_2"/>
</dbReference>